<proteinExistence type="predicted"/>
<dbReference type="InterPro" id="IPR010272">
    <property type="entry name" value="T6SS_TssF"/>
</dbReference>
<dbReference type="NCBIfam" id="TIGR03359">
    <property type="entry name" value="VI_chp_6"/>
    <property type="match status" value="1"/>
</dbReference>
<protein>
    <submittedName>
        <fullName evidence="1">Type VI secretion system baseplate subunit TssF</fullName>
    </submittedName>
</protein>
<reference evidence="1 2" key="1">
    <citation type="submission" date="2021-02" db="EMBL/GenBank/DDBJ databases">
        <title>Niveibacterium changnyeongensis HC41.</title>
        <authorList>
            <person name="Kang M."/>
        </authorList>
    </citation>
    <scope>NUCLEOTIDE SEQUENCE [LARGE SCALE GENOMIC DNA]</scope>
    <source>
        <strain evidence="1 2">HC41</strain>
    </source>
</reference>
<dbReference type="Proteomes" id="UP000663570">
    <property type="component" value="Chromosome"/>
</dbReference>
<dbReference type="EMBL" id="CP071060">
    <property type="protein sequence ID" value="QSI78990.1"/>
    <property type="molecule type" value="Genomic_DNA"/>
</dbReference>
<dbReference type="Pfam" id="PF05947">
    <property type="entry name" value="T6SS_TssF"/>
    <property type="match status" value="1"/>
</dbReference>
<keyword evidence="2" id="KW-1185">Reference proteome</keyword>
<dbReference type="PANTHER" id="PTHR35370">
    <property type="entry name" value="CYTOPLASMIC PROTEIN-RELATED-RELATED"/>
    <property type="match status" value="1"/>
</dbReference>
<dbReference type="RefSeq" id="WP_206256299.1">
    <property type="nucleotide sequence ID" value="NZ_CP071060.1"/>
</dbReference>
<dbReference type="PIRSF" id="PIRSF028304">
    <property type="entry name" value="UCP028304"/>
    <property type="match status" value="1"/>
</dbReference>
<organism evidence="1 2">
    <name type="scientific">Niveibacterium microcysteis</name>
    <dbReference type="NCBI Taxonomy" id="2811415"/>
    <lineage>
        <taxon>Bacteria</taxon>
        <taxon>Pseudomonadati</taxon>
        <taxon>Pseudomonadota</taxon>
        <taxon>Betaproteobacteria</taxon>
        <taxon>Rhodocyclales</taxon>
        <taxon>Rhodocyclaceae</taxon>
        <taxon>Niveibacterium</taxon>
    </lineage>
</organism>
<gene>
    <name evidence="1" type="primary">tssF</name>
    <name evidence="1" type="ORF">JY500_10415</name>
</gene>
<evidence type="ECO:0000313" key="1">
    <source>
        <dbReference type="EMBL" id="QSI78990.1"/>
    </source>
</evidence>
<evidence type="ECO:0000313" key="2">
    <source>
        <dbReference type="Proteomes" id="UP000663570"/>
    </source>
</evidence>
<dbReference type="PANTHER" id="PTHR35370:SF1">
    <property type="entry name" value="TYPE VI SECRETION SYSTEM COMPONENT TSSF1"/>
    <property type="match status" value="1"/>
</dbReference>
<accession>A0ABX7MB67</accession>
<name>A0ABX7MB67_9RHOO</name>
<sequence>MDPRLLRYYNDELRHLREMGAEFAQQFPKIAGRLGVDGIEVTDPYVERLMEGFAFLTSRVQLKLDAEFPRFTQRLLEMLYPHYLAPTPAMLVAQLQPELGDPNLGTGVIIPRGTALQGVIPRNEITPCEFTTAQDVTLWPLEVVGARYFSFAPDIPLPRLPAGARVKGGVRLQLRTTAGLNFSDLLTKQLRFFLAGADEVAYRLHEFIGSSCLGAVVAPPSGAPSWSEFLDSDQVQLAGFDDADALLPISTRSFGGYRLLQEYFSFPQRYLFFDVSGLARAFSRCKANEVELILLFGRGDAALEGVVEAANFALNCTPAINLFSRRTDRIHLDDSNHEFQVVVDRTRPMDFEVYDLVEVTGHGTGPDSEQRFEPFYADIGAAEAASHGFYTLRREPRLYSEKQKRVGARSSYIGSEVFISLVDPNEAPYRADLRQLSLKALCTNRDLPILMPFGLTRSDFTLDISAPVTAIRVVKGPSKPYAAVADGVTAWKLISHLSLNYLSLLDTDKQSGAAALRELLELYASTNDAGMRRQIEGVRGIESVPVVTRLPMPGPLCFGRGVQIAVTVDEMAFEGGSAFLLGAVLERFFARHVSLNSFTETVLHSMSRGQLMHWSARCGLRPTL</sequence>